<evidence type="ECO:0000256" key="4">
    <source>
        <dbReference type="ARBA" id="ARBA00022833"/>
    </source>
</evidence>
<dbReference type="InterPro" id="IPR001261">
    <property type="entry name" value="ArgE/DapE_CS"/>
</dbReference>
<comment type="cofactor">
    <cofactor evidence="1">
        <name>Zn(2+)</name>
        <dbReference type="ChEBI" id="CHEBI:29105"/>
    </cofactor>
</comment>
<keyword evidence="2" id="KW-0479">Metal-binding</keyword>
<keyword evidence="4" id="KW-0862">Zinc</keyword>
<dbReference type="InterPro" id="IPR050072">
    <property type="entry name" value="Peptidase_M20A"/>
</dbReference>
<dbReference type="GO" id="GO:0016787">
    <property type="term" value="F:hydrolase activity"/>
    <property type="evidence" value="ECO:0007669"/>
    <property type="project" value="UniProtKB-KW"/>
</dbReference>
<name>A0A2S5VYA6_9MICO</name>
<dbReference type="GO" id="GO:0046872">
    <property type="term" value="F:metal ion binding"/>
    <property type="evidence" value="ECO:0007669"/>
    <property type="project" value="UniProtKB-KW"/>
</dbReference>
<dbReference type="SUPFAM" id="SSF53187">
    <property type="entry name" value="Zn-dependent exopeptidases"/>
    <property type="match status" value="1"/>
</dbReference>
<reference evidence="6 7" key="1">
    <citation type="submission" date="2018-02" db="EMBL/GenBank/DDBJ databases">
        <title>Bacteriophage NCPPB3778 and a type I-E CRISPR drive the evolution of the US Biological Select Agent, Rathayibacter toxicus.</title>
        <authorList>
            <person name="Davis E.W.II."/>
            <person name="Tabima J.F."/>
            <person name="Weisberg A.J."/>
            <person name="Lopes L.D."/>
            <person name="Wiseman M.S."/>
            <person name="Wiseman M.S."/>
            <person name="Pupko T."/>
            <person name="Belcher M.S."/>
            <person name="Sechler A.J."/>
            <person name="Tancos M.A."/>
            <person name="Schroeder B.K."/>
            <person name="Murray T.D."/>
            <person name="Luster D.G."/>
            <person name="Schneider W.L."/>
            <person name="Rogers E."/>
            <person name="Andreote F.D."/>
            <person name="Grunwald N.J."/>
            <person name="Putnam M.L."/>
            <person name="Chang J.H."/>
        </authorList>
    </citation>
    <scope>NUCLEOTIDE SEQUENCE [LARGE SCALE GENOMIC DNA]</scope>
    <source>
        <strain evidence="6 7">AY1B3</strain>
    </source>
</reference>
<accession>A0A2S5VYA6</accession>
<proteinExistence type="predicted"/>
<sequence length="417" mass="42613">MDPARPGHGDERAHAGDVDPVDLAVELIRIDSTNPDLVAGGAGEAAVAAHAAAWLRARGFRVRVLEGTPGRPTVLATARGTGGGRTILLDGHLDTVPPGDPVRGGTAPVVEDRRLLGRGAFDMKAGLAAMMVAADRARRIGTRGDVVLALVADEEFASIGTEEALRALAADGTVVDGAVISEPSQSEAIVAHRGFGWYEVRLRGRAAHGSMPEQGVDAIAHAGLVLRELDALAGRLADGPRHPLLGTGAVRVSRIHGGSDAATVADACVLTVERRFLPGQSTAEVEAELRAALSAVAARTPGMAAELVVLVARAAFEADIEGPLARAVLDSGARVTGAPVPHRGEPFWTDAGLVQEAGIPCILLGVTGGGAHADEEWAEVDSVRRLADVLEGAILDFCGSVGDAEAEAEAAPPVAAG</sequence>
<evidence type="ECO:0000259" key="5">
    <source>
        <dbReference type="Pfam" id="PF07687"/>
    </source>
</evidence>
<organism evidence="6 7">
    <name type="scientific">Clavibacter michiganensis</name>
    <dbReference type="NCBI Taxonomy" id="28447"/>
    <lineage>
        <taxon>Bacteria</taxon>
        <taxon>Bacillati</taxon>
        <taxon>Actinomycetota</taxon>
        <taxon>Actinomycetes</taxon>
        <taxon>Micrococcales</taxon>
        <taxon>Microbacteriaceae</taxon>
        <taxon>Clavibacter</taxon>
    </lineage>
</organism>
<dbReference type="PANTHER" id="PTHR43808:SF25">
    <property type="entry name" value="PEPTIDASE M20 DIMERISATION DOMAIN-CONTAINING PROTEIN"/>
    <property type="match status" value="1"/>
</dbReference>
<dbReference type="Gene3D" id="3.30.70.360">
    <property type="match status" value="1"/>
</dbReference>
<dbReference type="SUPFAM" id="SSF55031">
    <property type="entry name" value="Bacterial exopeptidase dimerisation domain"/>
    <property type="match status" value="1"/>
</dbReference>
<feature type="domain" description="Peptidase M20 dimerisation" evidence="5">
    <location>
        <begin position="190"/>
        <end position="299"/>
    </location>
</feature>
<dbReference type="InterPro" id="IPR002933">
    <property type="entry name" value="Peptidase_M20"/>
</dbReference>
<evidence type="ECO:0000256" key="2">
    <source>
        <dbReference type="ARBA" id="ARBA00022723"/>
    </source>
</evidence>
<dbReference type="EMBL" id="PSXY01000001">
    <property type="protein sequence ID" value="PPF71456.1"/>
    <property type="molecule type" value="Genomic_DNA"/>
</dbReference>
<dbReference type="InterPro" id="IPR036264">
    <property type="entry name" value="Bact_exopeptidase_dim_dom"/>
</dbReference>
<comment type="caution">
    <text evidence="6">The sequence shown here is derived from an EMBL/GenBank/DDBJ whole genome shotgun (WGS) entry which is preliminary data.</text>
</comment>
<evidence type="ECO:0000313" key="7">
    <source>
        <dbReference type="Proteomes" id="UP000239241"/>
    </source>
</evidence>
<dbReference type="Pfam" id="PF01546">
    <property type="entry name" value="Peptidase_M20"/>
    <property type="match status" value="1"/>
</dbReference>
<keyword evidence="3" id="KW-0378">Hydrolase</keyword>
<dbReference type="InterPro" id="IPR011650">
    <property type="entry name" value="Peptidase_M20_dimer"/>
</dbReference>
<dbReference type="PROSITE" id="PS00758">
    <property type="entry name" value="ARGE_DAPE_CPG2_1"/>
    <property type="match status" value="1"/>
</dbReference>
<gene>
    <name evidence="6" type="ORF">C5E16_00675</name>
</gene>
<dbReference type="Gene3D" id="3.40.630.10">
    <property type="entry name" value="Zn peptidases"/>
    <property type="match status" value="1"/>
</dbReference>
<protein>
    <submittedName>
        <fullName evidence="6">Acetylornithine deacetylase</fullName>
    </submittedName>
</protein>
<evidence type="ECO:0000313" key="6">
    <source>
        <dbReference type="EMBL" id="PPF71456.1"/>
    </source>
</evidence>
<evidence type="ECO:0000256" key="3">
    <source>
        <dbReference type="ARBA" id="ARBA00022801"/>
    </source>
</evidence>
<dbReference type="Proteomes" id="UP000239241">
    <property type="component" value="Unassembled WGS sequence"/>
</dbReference>
<dbReference type="PANTHER" id="PTHR43808">
    <property type="entry name" value="ACETYLORNITHINE DEACETYLASE"/>
    <property type="match status" value="1"/>
</dbReference>
<evidence type="ECO:0000256" key="1">
    <source>
        <dbReference type="ARBA" id="ARBA00001947"/>
    </source>
</evidence>
<dbReference type="Pfam" id="PF07687">
    <property type="entry name" value="M20_dimer"/>
    <property type="match status" value="1"/>
</dbReference>
<dbReference type="AlphaFoldDB" id="A0A2S5VYA6"/>